<sequence>MARKKTLEITMVDGSKWFVLDSQLDVGGIPDNPVSLIASYIRGSRGTLLGVTSTAGGPDEGVYVNPELIVSLKVTYD</sequence>
<dbReference type="OrthoDB" id="26137at10239"/>
<dbReference type="Proteomes" id="UP000258501">
    <property type="component" value="Segment"/>
</dbReference>
<evidence type="ECO:0000313" key="2">
    <source>
        <dbReference type="Proteomes" id="UP000258501"/>
    </source>
</evidence>
<evidence type="ECO:0000313" key="1">
    <source>
        <dbReference type="EMBL" id="AGK86831.1"/>
    </source>
</evidence>
<name>R4JGG9_9CAUD</name>
<protein>
    <submittedName>
        <fullName evidence="1">Uncharacterized protein</fullName>
    </submittedName>
</protein>
<reference evidence="1 2" key="1">
    <citation type="submission" date="2013-02" db="EMBL/GenBank/DDBJ databases">
        <authorList>
            <person name="Lukaszewicz M."/>
            <person name="Biegalska A."/>
            <person name="Krasowska A."/>
        </authorList>
    </citation>
    <scope>NUCLEOTIDE SEQUENCE [LARGE SCALE GENOMIC DNA]</scope>
</reference>
<accession>R4JGG9</accession>
<dbReference type="Pfam" id="PF23839">
    <property type="entry name" value="DUF7209"/>
    <property type="match status" value="1"/>
</dbReference>
<proteinExistence type="predicted"/>
<dbReference type="InterPro" id="IPR055633">
    <property type="entry name" value="DUF7209"/>
</dbReference>
<organism evidence="1 2">
    <name type="scientific">Bacillus phage SIOphi</name>
    <dbReference type="NCBI Taxonomy" id="1285382"/>
    <lineage>
        <taxon>Viruses</taxon>
        <taxon>Duplodnaviria</taxon>
        <taxon>Heunggongvirae</taxon>
        <taxon>Uroviricota</taxon>
        <taxon>Caudoviricetes</taxon>
        <taxon>Herelleviridae</taxon>
        <taxon>Bastillevirinae</taxon>
        <taxon>Siophivirus</taxon>
        <taxon>Siophivirus SIOphi</taxon>
    </lineage>
</organism>
<dbReference type="EMBL" id="KC699836">
    <property type="protein sequence ID" value="AGK86831.1"/>
    <property type="molecule type" value="Genomic_DNA"/>
</dbReference>
<gene>
    <name evidence="1" type="ORF">SIOphi_00115</name>
</gene>
<keyword evidence="2" id="KW-1185">Reference proteome</keyword>